<keyword evidence="2" id="KW-1185">Reference proteome</keyword>
<dbReference type="EMBL" id="JAKELL010000071">
    <property type="protein sequence ID" value="KAH8984828.1"/>
    <property type="molecule type" value="Genomic_DNA"/>
</dbReference>
<gene>
    <name evidence="1" type="ORF">EDB92DRAFT_1461893</name>
</gene>
<evidence type="ECO:0000313" key="1">
    <source>
        <dbReference type="EMBL" id="KAH8984828.1"/>
    </source>
</evidence>
<reference evidence="1" key="1">
    <citation type="submission" date="2022-01" db="EMBL/GenBank/DDBJ databases">
        <title>Comparative genomics reveals a dynamic genome evolution in the ectomycorrhizal milk-cap (Lactarius) mushrooms.</title>
        <authorList>
            <consortium name="DOE Joint Genome Institute"/>
            <person name="Lebreton A."/>
            <person name="Tang N."/>
            <person name="Kuo A."/>
            <person name="LaButti K."/>
            <person name="Drula E."/>
            <person name="Barry K."/>
            <person name="Clum A."/>
            <person name="Lipzen A."/>
            <person name="Mousain D."/>
            <person name="Ng V."/>
            <person name="Wang R."/>
            <person name="Wang X."/>
            <person name="Dai Y."/>
            <person name="Henrissat B."/>
            <person name="Grigoriev I.V."/>
            <person name="Guerin-Laguette A."/>
            <person name="Yu F."/>
            <person name="Martin F.M."/>
        </authorList>
    </citation>
    <scope>NUCLEOTIDE SEQUENCE</scope>
    <source>
        <strain evidence="1">QP</strain>
    </source>
</reference>
<organism evidence="1 2">
    <name type="scientific">Lactarius akahatsu</name>
    <dbReference type="NCBI Taxonomy" id="416441"/>
    <lineage>
        <taxon>Eukaryota</taxon>
        <taxon>Fungi</taxon>
        <taxon>Dikarya</taxon>
        <taxon>Basidiomycota</taxon>
        <taxon>Agaricomycotina</taxon>
        <taxon>Agaricomycetes</taxon>
        <taxon>Russulales</taxon>
        <taxon>Russulaceae</taxon>
        <taxon>Lactarius</taxon>
    </lineage>
</organism>
<comment type="caution">
    <text evidence="1">The sequence shown here is derived from an EMBL/GenBank/DDBJ whole genome shotgun (WGS) entry which is preliminary data.</text>
</comment>
<protein>
    <submittedName>
        <fullName evidence="1">Uncharacterized protein</fullName>
    </submittedName>
</protein>
<evidence type="ECO:0000313" key="2">
    <source>
        <dbReference type="Proteomes" id="UP001201163"/>
    </source>
</evidence>
<sequence length="206" mass="22953">MAIPQGQGAHAVGQPVTLLCNSYRFIPVFSPPVSPPTVDSAFCIDFEIFGFTNNDPRTRIPSYLVNHRYRSVVLLSANAFKRPHESPNDTRDIIASCITLVHCLCLADIRTSKTHSYYREILEKLRYHTELVVVGLRRTFDGQSAVRQVIGRALTATDGYGDMLESHKPPVEEGARQTITLVEMTMIGVYVTCSRAHALMLSTRTA</sequence>
<name>A0AAD4LBE9_9AGAM</name>
<dbReference type="AlphaFoldDB" id="A0AAD4LBE9"/>
<proteinExistence type="predicted"/>
<accession>A0AAD4LBE9</accession>
<dbReference type="Proteomes" id="UP001201163">
    <property type="component" value="Unassembled WGS sequence"/>
</dbReference>